<dbReference type="AlphaFoldDB" id="A0A9N8WGP2"/>
<dbReference type="SUPFAM" id="SSF46585">
    <property type="entry name" value="HR1 repeat"/>
    <property type="match status" value="1"/>
</dbReference>
<dbReference type="OrthoDB" id="5569911at2759"/>
<evidence type="ECO:0000256" key="2">
    <source>
        <dbReference type="SAM" id="MobiDB-lite"/>
    </source>
</evidence>
<feature type="domain" description="DUF7801" evidence="4">
    <location>
        <begin position="783"/>
        <end position="938"/>
    </location>
</feature>
<feature type="coiled-coil region" evidence="1">
    <location>
        <begin position="457"/>
        <end position="540"/>
    </location>
</feature>
<gene>
    <name evidence="5" type="ORF">AMORRO_LOCUS2545</name>
</gene>
<feature type="coiled-coil region" evidence="1">
    <location>
        <begin position="971"/>
        <end position="998"/>
    </location>
</feature>
<feature type="domain" description="Up-regulated during septation protein 1" evidence="3">
    <location>
        <begin position="182"/>
        <end position="293"/>
    </location>
</feature>
<dbReference type="PANTHER" id="PTHR23159:SF31">
    <property type="entry name" value="CENTROSOME-ASSOCIATED PROTEIN CEP250 ISOFORM X1"/>
    <property type="match status" value="1"/>
</dbReference>
<evidence type="ECO:0000259" key="4">
    <source>
        <dbReference type="Pfam" id="PF25078"/>
    </source>
</evidence>
<feature type="coiled-coil region" evidence="1">
    <location>
        <begin position="841"/>
        <end position="875"/>
    </location>
</feature>
<dbReference type="InterPro" id="IPR036274">
    <property type="entry name" value="HR1_rpt_sf"/>
</dbReference>
<name>A0A9N8WGP2_9GLOM</name>
<evidence type="ECO:0000313" key="6">
    <source>
        <dbReference type="Proteomes" id="UP000789342"/>
    </source>
</evidence>
<comment type="caution">
    <text evidence="5">The sequence shown here is derived from an EMBL/GenBank/DDBJ whole genome shotgun (WGS) entry which is preliminary data.</text>
</comment>
<feature type="coiled-coil region" evidence="1">
    <location>
        <begin position="908"/>
        <end position="935"/>
    </location>
</feature>
<accession>A0A9N8WGP2</accession>
<protein>
    <submittedName>
        <fullName evidence="5">12790_t:CDS:1</fullName>
    </submittedName>
</protein>
<keyword evidence="1" id="KW-0175">Coiled coil</keyword>
<dbReference type="InterPro" id="IPR029191">
    <property type="entry name" value="Uds1"/>
</dbReference>
<sequence length="1015" mass="114716">MSSSSSGSYSKRKPVPTDPASFPSQKSNTTATDLGNYANQVPRTLTKSSLKTSGAGTPTSAISRSAQTTILQPVKSTIQITNSIQPSTDAVSLNSSYEYESSSEKKYYDETEIGYKMISSSSTELPSTGNKTSPSISPKNSFPSLSFTNDLLASSEAMLTSVTSPRSLSETSFLDTADEMLMQLLISQAIIDSRDFTVLSLEEVEELKKDHTLLTTRISALTSKLALESKIREAASSLARLHSSNKRLSRQANDHLSQANKKVDQVATELWKLTQRAGEIQRKLLQHMAGVLSAGFRKLEEKQAHPIPQNSINNSWGGVNGIDNLYNEIMGIDSKGSDTALLNKVSNLENSIQNVHQTLAEARLALKRKDKEIEELRQKVDETATEARERTVAELRTELEEVARRLDIVLRKHKAGNSENEDSDESDSGGSLYRLSTMTTATQHLQKEQYKNISDNIGALEKALEEYMFRIYKLEQELSSMKSNPDGELKSLQNELQEALGKAEFDKKKIEEMENELSELRTKVQQVQDLESKIRDVELKTSDRGIGQNKVNDINMELKLKKLTREHDELVDSLRLVYMKLPDEKNVSSRSIGSRKPKFTVDLFISRVKNLGEENSEYMEQISSLKSQLEGARGGTNDPKQDELKAELESTRNELEETKSKLLDLESKAVNATSRAETSGAKQSELLKELEEVREQLVASKENIRKYEAIFKRQSVMQVVDNGVSMKEEFQQQLAAQEQEYEAQIKERDFTITKLRNDLLNVGNEKEKVSQVVVDLENMLKSKSRTLDQREVTINKLEGEIVKYKSELAELKSRADVVSSRFDRLGDQTSSDGGGEPQEEIRLLRSANEKLELQVKKLKETLADAQRQFSMREEAFEKRSEIMQNELDGILKEFDRLTKNFIDFDAERQKLQVHIDELQLKCEKLDNELADEKIKHLGMDAANSEPATTVTLRKEFRKMMADLRSDNQKLLHREMDEKKKLETTVRNLKREKEAEKWERVNKGTQTRFVISVGSG</sequence>
<feature type="region of interest" description="Disordered" evidence="2">
    <location>
        <begin position="1"/>
        <end position="64"/>
    </location>
</feature>
<keyword evidence="6" id="KW-1185">Reference proteome</keyword>
<feature type="coiled-coil region" evidence="1">
    <location>
        <begin position="608"/>
        <end position="747"/>
    </location>
</feature>
<proteinExistence type="predicted"/>
<dbReference type="Proteomes" id="UP000789342">
    <property type="component" value="Unassembled WGS sequence"/>
</dbReference>
<dbReference type="InterPro" id="IPR056703">
    <property type="entry name" value="DUF7801"/>
</dbReference>
<dbReference type="EMBL" id="CAJVPV010001087">
    <property type="protein sequence ID" value="CAG8486021.1"/>
    <property type="molecule type" value="Genomic_DNA"/>
</dbReference>
<organism evidence="5 6">
    <name type="scientific">Acaulospora morrowiae</name>
    <dbReference type="NCBI Taxonomy" id="94023"/>
    <lineage>
        <taxon>Eukaryota</taxon>
        <taxon>Fungi</taxon>
        <taxon>Fungi incertae sedis</taxon>
        <taxon>Mucoromycota</taxon>
        <taxon>Glomeromycotina</taxon>
        <taxon>Glomeromycetes</taxon>
        <taxon>Diversisporales</taxon>
        <taxon>Acaulosporaceae</taxon>
        <taxon>Acaulospora</taxon>
    </lineage>
</organism>
<reference evidence="5" key="1">
    <citation type="submission" date="2021-06" db="EMBL/GenBank/DDBJ databases">
        <authorList>
            <person name="Kallberg Y."/>
            <person name="Tangrot J."/>
            <person name="Rosling A."/>
        </authorList>
    </citation>
    <scope>NUCLEOTIDE SEQUENCE</scope>
    <source>
        <strain evidence="5">CL551</strain>
    </source>
</reference>
<evidence type="ECO:0000313" key="5">
    <source>
        <dbReference type="EMBL" id="CAG8486021.1"/>
    </source>
</evidence>
<dbReference type="PANTHER" id="PTHR23159">
    <property type="entry name" value="CENTROSOMAL PROTEIN 2"/>
    <property type="match status" value="1"/>
</dbReference>
<dbReference type="Pfam" id="PF15456">
    <property type="entry name" value="Uds1"/>
    <property type="match status" value="1"/>
</dbReference>
<evidence type="ECO:0000259" key="3">
    <source>
        <dbReference type="Pfam" id="PF15456"/>
    </source>
</evidence>
<dbReference type="Pfam" id="PF25078">
    <property type="entry name" value="DUF7801"/>
    <property type="match status" value="1"/>
</dbReference>
<feature type="coiled-coil region" evidence="1">
    <location>
        <begin position="787"/>
        <end position="814"/>
    </location>
</feature>
<feature type="coiled-coil region" evidence="1">
    <location>
        <begin position="345"/>
        <end position="412"/>
    </location>
</feature>
<feature type="compositionally biased region" description="Polar residues" evidence="2">
    <location>
        <begin position="22"/>
        <end position="64"/>
    </location>
</feature>
<evidence type="ECO:0000256" key="1">
    <source>
        <dbReference type="SAM" id="Coils"/>
    </source>
</evidence>